<keyword evidence="3" id="KW-1185">Reference proteome</keyword>
<gene>
    <name evidence="2" type="ORF">AG1IA_05596</name>
</gene>
<sequence length="377" mass="40386">MNTRERSRDSGTNNERHRCVLQGPPAFLQVGSKQPATPPPKVLKRTVVRRISASHSSPPNPYKPPPWLQYSPPLCLCPPPWLVHVPAVPASKRGRKRNDNLPPNRARDVQRAFRARRAAHLQDLESRVEVLETENYRLRQMLSLPPSDRQPLGRGPTGRDPGKLMPKVGDISMHQGQQGPSDHYSDRSTPSPSASHSHAGYPVPTWPPNDHYMGNEDPVSRTSSSGSSSPYPHQVNYDYGSQRLPSMAHSRDSLMMSGGGSPNFNGSSTPRDETLLGGFASGGFPSPAGGVNNHASAALPPHSHSNANLLLNPGSSRMIPGFMSAGSAPGSAYVPRRSVNDLGSSFPPRSGSMGLNGPYSSAAPGGRLGLSSPSPIN</sequence>
<feature type="compositionally biased region" description="Low complexity" evidence="1">
    <location>
        <begin position="220"/>
        <end position="229"/>
    </location>
</feature>
<dbReference type="STRING" id="983506.L8WQV6"/>
<name>L8WQV6_THACA</name>
<dbReference type="AlphaFoldDB" id="L8WQV6"/>
<dbReference type="InterPro" id="IPR046347">
    <property type="entry name" value="bZIP_sf"/>
</dbReference>
<accession>L8WQV6</accession>
<dbReference type="EMBL" id="AFRT01001439">
    <property type="protein sequence ID" value="ELU40380.1"/>
    <property type="molecule type" value="Genomic_DNA"/>
</dbReference>
<dbReference type="Proteomes" id="UP000011668">
    <property type="component" value="Unassembled WGS sequence"/>
</dbReference>
<feature type="compositionally biased region" description="Low complexity" evidence="1">
    <location>
        <begin position="190"/>
        <end position="199"/>
    </location>
</feature>
<dbReference type="GO" id="GO:0003700">
    <property type="term" value="F:DNA-binding transcription factor activity"/>
    <property type="evidence" value="ECO:0007669"/>
    <property type="project" value="InterPro"/>
</dbReference>
<reference evidence="2 3" key="1">
    <citation type="journal article" date="2013" name="Nat. Commun.">
        <title>The evolution and pathogenic mechanisms of the rice sheath blight pathogen.</title>
        <authorList>
            <person name="Zheng A."/>
            <person name="Lin R."/>
            <person name="Xu L."/>
            <person name="Qin P."/>
            <person name="Tang C."/>
            <person name="Ai P."/>
            <person name="Zhang D."/>
            <person name="Liu Y."/>
            <person name="Sun Z."/>
            <person name="Feng H."/>
            <person name="Wang Y."/>
            <person name="Chen Y."/>
            <person name="Liang X."/>
            <person name="Fu R."/>
            <person name="Li Q."/>
            <person name="Zhang J."/>
            <person name="Yu X."/>
            <person name="Xie Z."/>
            <person name="Ding L."/>
            <person name="Guan P."/>
            <person name="Tang J."/>
            <person name="Liang Y."/>
            <person name="Wang S."/>
            <person name="Deng Q."/>
            <person name="Li S."/>
            <person name="Zhu J."/>
            <person name="Wang L."/>
            <person name="Liu H."/>
            <person name="Li P."/>
        </authorList>
    </citation>
    <scope>NUCLEOTIDE SEQUENCE [LARGE SCALE GENOMIC DNA]</scope>
    <source>
        <strain evidence="3">AG-1 IA</strain>
    </source>
</reference>
<evidence type="ECO:0000313" key="2">
    <source>
        <dbReference type="EMBL" id="ELU40380.1"/>
    </source>
</evidence>
<evidence type="ECO:0000313" key="3">
    <source>
        <dbReference type="Proteomes" id="UP000011668"/>
    </source>
</evidence>
<dbReference type="HOGENOM" id="CLU_062296_0_0_1"/>
<comment type="caution">
    <text evidence="2">The sequence shown here is derived from an EMBL/GenBank/DDBJ whole genome shotgun (WGS) entry which is preliminary data.</text>
</comment>
<feature type="region of interest" description="Disordered" evidence="1">
    <location>
        <begin position="327"/>
        <end position="377"/>
    </location>
</feature>
<proteinExistence type="predicted"/>
<organism evidence="2 3">
    <name type="scientific">Thanatephorus cucumeris (strain AG1-IA)</name>
    <name type="common">Rice sheath blight fungus</name>
    <name type="synonym">Rhizoctonia solani</name>
    <dbReference type="NCBI Taxonomy" id="983506"/>
    <lineage>
        <taxon>Eukaryota</taxon>
        <taxon>Fungi</taxon>
        <taxon>Dikarya</taxon>
        <taxon>Basidiomycota</taxon>
        <taxon>Agaricomycotina</taxon>
        <taxon>Agaricomycetes</taxon>
        <taxon>Cantharellales</taxon>
        <taxon>Ceratobasidiaceae</taxon>
        <taxon>Rhizoctonia</taxon>
        <taxon>Rhizoctonia solani AG-1</taxon>
    </lineage>
</organism>
<evidence type="ECO:0000256" key="1">
    <source>
        <dbReference type="SAM" id="MobiDB-lite"/>
    </source>
</evidence>
<feature type="region of interest" description="Disordered" evidence="1">
    <location>
        <begin position="141"/>
        <end position="244"/>
    </location>
</feature>
<dbReference type="SUPFAM" id="SSF57959">
    <property type="entry name" value="Leucine zipper domain"/>
    <property type="match status" value="1"/>
</dbReference>
<protein>
    <submittedName>
        <fullName evidence="2">BZIP transcription factor domain-containing protein</fullName>
    </submittedName>
</protein>
<dbReference type="OrthoDB" id="2552152at2759"/>
<dbReference type="Gene3D" id="1.20.5.170">
    <property type="match status" value="1"/>
</dbReference>